<keyword evidence="8" id="KW-1015">Disulfide bond</keyword>
<evidence type="ECO:0000256" key="2">
    <source>
        <dbReference type="ARBA" id="ARBA00022670"/>
    </source>
</evidence>
<evidence type="ECO:0000256" key="8">
    <source>
        <dbReference type="ARBA" id="ARBA00023157"/>
    </source>
</evidence>
<feature type="non-terminal residue" evidence="10">
    <location>
        <position position="1"/>
    </location>
</feature>
<evidence type="ECO:0000256" key="7">
    <source>
        <dbReference type="ARBA" id="ARBA00023049"/>
    </source>
</evidence>
<accession>A0ABW3CJU8</accession>
<protein>
    <submittedName>
        <fullName evidence="10">Zinc metalloprotease</fullName>
    </submittedName>
</protein>
<name>A0ABW3CJU8_9ACTN</name>
<reference evidence="11" key="1">
    <citation type="journal article" date="2019" name="Int. J. Syst. Evol. Microbiol.">
        <title>The Global Catalogue of Microorganisms (GCM) 10K type strain sequencing project: providing services to taxonomists for standard genome sequencing and annotation.</title>
        <authorList>
            <consortium name="The Broad Institute Genomics Platform"/>
            <consortium name="The Broad Institute Genome Sequencing Center for Infectious Disease"/>
            <person name="Wu L."/>
            <person name="Ma J."/>
        </authorList>
    </citation>
    <scope>NUCLEOTIDE SEQUENCE [LARGE SCALE GENOMIC DNA]</scope>
    <source>
        <strain evidence="11">JCM 31696</strain>
    </source>
</reference>
<dbReference type="PANTHER" id="PTHR47466:SF1">
    <property type="entry name" value="METALLOPROTEASE MEP1 (AFU_ORTHOLOGUE AFUA_1G07730)-RELATED"/>
    <property type="match status" value="1"/>
</dbReference>
<keyword evidence="6" id="KW-0862">Zinc</keyword>
<keyword evidence="5" id="KW-0378">Hydrolase</keyword>
<evidence type="ECO:0000313" key="11">
    <source>
        <dbReference type="Proteomes" id="UP001597083"/>
    </source>
</evidence>
<comment type="caution">
    <text evidence="10">The sequence shown here is derived from an EMBL/GenBank/DDBJ whole genome shotgun (WGS) entry which is preliminary data.</text>
</comment>
<organism evidence="10 11">
    <name type="scientific">Actinomadura adrarensis</name>
    <dbReference type="NCBI Taxonomy" id="1819600"/>
    <lineage>
        <taxon>Bacteria</taxon>
        <taxon>Bacillati</taxon>
        <taxon>Actinomycetota</taxon>
        <taxon>Actinomycetes</taxon>
        <taxon>Streptosporangiales</taxon>
        <taxon>Thermomonosporaceae</taxon>
        <taxon>Actinomadura</taxon>
    </lineage>
</organism>
<dbReference type="GO" id="GO:0008237">
    <property type="term" value="F:metallopeptidase activity"/>
    <property type="evidence" value="ECO:0007669"/>
    <property type="project" value="UniProtKB-KW"/>
</dbReference>
<dbReference type="Gene3D" id="3.40.390.10">
    <property type="entry name" value="Collagenase (Catalytic Domain)"/>
    <property type="match status" value="1"/>
</dbReference>
<dbReference type="Pfam" id="PF05572">
    <property type="entry name" value="Peptidase_M43"/>
    <property type="match status" value="1"/>
</dbReference>
<proteinExistence type="inferred from homology"/>
<keyword evidence="11" id="KW-1185">Reference proteome</keyword>
<evidence type="ECO:0000256" key="4">
    <source>
        <dbReference type="ARBA" id="ARBA00022729"/>
    </source>
</evidence>
<dbReference type="CDD" id="cd04275">
    <property type="entry name" value="ZnMc_pappalysin_like"/>
    <property type="match status" value="1"/>
</dbReference>
<gene>
    <name evidence="10" type="ORF">ACFQ07_16535</name>
</gene>
<feature type="domain" description="Peptidase M43 pregnancy-associated plasma-A" evidence="9">
    <location>
        <begin position="92"/>
        <end position="176"/>
    </location>
</feature>
<dbReference type="InterPro" id="IPR008754">
    <property type="entry name" value="Peptidase_M43"/>
</dbReference>
<evidence type="ECO:0000256" key="1">
    <source>
        <dbReference type="ARBA" id="ARBA00008721"/>
    </source>
</evidence>
<evidence type="ECO:0000256" key="6">
    <source>
        <dbReference type="ARBA" id="ARBA00022833"/>
    </source>
</evidence>
<dbReference type="SUPFAM" id="SSF55486">
    <property type="entry name" value="Metalloproteases ('zincins'), catalytic domain"/>
    <property type="match status" value="1"/>
</dbReference>
<dbReference type="PANTHER" id="PTHR47466">
    <property type="match status" value="1"/>
</dbReference>
<dbReference type="EMBL" id="JBHTIR010002489">
    <property type="protein sequence ID" value="MFD0853847.1"/>
    <property type="molecule type" value="Genomic_DNA"/>
</dbReference>
<keyword evidence="4" id="KW-0732">Signal</keyword>
<keyword evidence="7 10" id="KW-0482">Metalloprotease</keyword>
<evidence type="ECO:0000256" key="5">
    <source>
        <dbReference type="ARBA" id="ARBA00022801"/>
    </source>
</evidence>
<keyword evidence="3" id="KW-0479">Metal-binding</keyword>
<dbReference type="InterPro" id="IPR024079">
    <property type="entry name" value="MetalloPept_cat_dom_sf"/>
</dbReference>
<comment type="similarity">
    <text evidence="1">Belongs to the peptidase M43B family.</text>
</comment>
<evidence type="ECO:0000256" key="3">
    <source>
        <dbReference type="ARBA" id="ARBA00022723"/>
    </source>
</evidence>
<dbReference type="Proteomes" id="UP001597083">
    <property type="component" value="Unassembled WGS sequence"/>
</dbReference>
<evidence type="ECO:0000313" key="10">
    <source>
        <dbReference type="EMBL" id="MFD0853847.1"/>
    </source>
</evidence>
<evidence type="ECO:0000259" key="9">
    <source>
        <dbReference type="Pfam" id="PF05572"/>
    </source>
</evidence>
<sequence>GHGADTDFRFRLVDVTRTDNGAWYRDPQRHERTFKPRLRKGGARTLNLYSADMGRDMLGWSTFPWRYKAEPKMDGVVIHPESMPGGSIKYFNLGHTATHEIGHWLGLYHTFQDGCTTTNDRVRDTPAEREPTNACPASKDTCPSRGRDPIHNFMDYAYDTCMNQFTRGQGNRMHQAWAAYRGRSSES</sequence>
<keyword evidence="2" id="KW-0645">Protease</keyword>